<organism evidence="2 3">
    <name type="scientific">Cuscuta campestris</name>
    <dbReference type="NCBI Taxonomy" id="132261"/>
    <lineage>
        <taxon>Eukaryota</taxon>
        <taxon>Viridiplantae</taxon>
        <taxon>Streptophyta</taxon>
        <taxon>Embryophyta</taxon>
        <taxon>Tracheophyta</taxon>
        <taxon>Spermatophyta</taxon>
        <taxon>Magnoliopsida</taxon>
        <taxon>eudicotyledons</taxon>
        <taxon>Gunneridae</taxon>
        <taxon>Pentapetalae</taxon>
        <taxon>asterids</taxon>
        <taxon>lamiids</taxon>
        <taxon>Solanales</taxon>
        <taxon>Convolvulaceae</taxon>
        <taxon>Cuscuteae</taxon>
        <taxon>Cuscuta</taxon>
        <taxon>Cuscuta subgen. Grammica</taxon>
        <taxon>Cuscuta sect. Cleistogrammica</taxon>
    </lineage>
</organism>
<gene>
    <name evidence="2" type="ORF">CCAM_LOCUS36485</name>
</gene>
<reference evidence="2 3" key="1">
    <citation type="submission" date="2018-04" db="EMBL/GenBank/DDBJ databases">
        <authorList>
            <person name="Vogel A."/>
        </authorList>
    </citation>
    <scope>NUCLEOTIDE SEQUENCE [LARGE SCALE GENOMIC DNA]</scope>
</reference>
<accession>A0A484N1I3</accession>
<evidence type="ECO:0000256" key="1">
    <source>
        <dbReference type="SAM" id="MobiDB-lite"/>
    </source>
</evidence>
<proteinExistence type="predicted"/>
<sequence length="324" mass="37179">MPRCKNPTLRQESAAEEEDRPWRRDGTKYIPIQTGLAFNTGASVERFDNIFLTKEIIPPKIVDKDLFQMATYAPSKSLFSQQGLLHFIHLTYEFFCPNLIHQFYSNLCTTLGDSPSLISYVDGKTIFVDGDGLTTLFGLRRGEITDKLDETFQDEAIWKQLGLDHRDLKFRNSSNPSGINLTLIQRIQQYIFSYVLLPRDSNHGVVNKDDIRLFHVLLNNVNFDWVHFFLVAFSDGTRFSHLRFVIPIMHILAHCKVDLTRNTRVLVKKTCFIKDTKFTRTIFLKETTGEQNLDLVVADEEESENEAESSRAGGSRTTERVTSG</sequence>
<feature type="region of interest" description="Disordered" evidence="1">
    <location>
        <begin position="298"/>
        <end position="324"/>
    </location>
</feature>
<evidence type="ECO:0000313" key="2">
    <source>
        <dbReference type="EMBL" id="VFQ94709.1"/>
    </source>
</evidence>
<keyword evidence="3" id="KW-1185">Reference proteome</keyword>
<dbReference type="AlphaFoldDB" id="A0A484N1I3"/>
<dbReference type="EMBL" id="OOIL02005389">
    <property type="protein sequence ID" value="VFQ94709.1"/>
    <property type="molecule type" value="Genomic_DNA"/>
</dbReference>
<name>A0A484N1I3_9ASTE</name>
<evidence type="ECO:0000313" key="3">
    <source>
        <dbReference type="Proteomes" id="UP000595140"/>
    </source>
</evidence>
<feature type="compositionally biased region" description="Acidic residues" evidence="1">
    <location>
        <begin position="298"/>
        <end position="307"/>
    </location>
</feature>
<feature type="region of interest" description="Disordered" evidence="1">
    <location>
        <begin position="1"/>
        <end position="21"/>
    </location>
</feature>
<dbReference type="Proteomes" id="UP000595140">
    <property type="component" value="Unassembled WGS sequence"/>
</dbReference>
<protein>
    <submittedName>
        <fullName evidence="2">Uncharacterized protein</fullName>
    </submittedName>
</protein>